<dbReference type="InterPro" id="IPR013196">
    <property type="entry name" value="HTH_11"/>
</dbReference>
<dbReference type="EMBL" id="CP043451">
    <property type="protein sequence ID" value="QEM07212.1"/>
    <property type="molecule type" value="Genomic_DNA"/>
</dbReference>
<dbReference type="AlphaFoldDB" id="A0AAE6JJV9"/>
<gene>
    <name evidence="2" type="ORF">DIU31_028310</name>
    <name evidence="3" type="ORF">J3L21_32700</name>
</gene>
<dbReference type="Gene3D" id="1.10.10.10">
    <property type="entry name" value="Winged helix-like DNA-binding domain superfamily/Winged helix DNA-binding domain"/>
    <property type="match status" value="1"/>
</dbReference>
<feature type="domain" description="Helix-turn-helix type 11" evidence="1">
    <location>
        <begin position="9"/>
        <end position="57"/>
    </location>
</feature>
<reference evidence="2 4" key="1">
    <citation type="submission" date="2019-08" db="EMBL/GenBank/DDBJ databases">
        <title>Comparative genome analysis confer to the adaptation heavy metal polluted environment.</title>
        <authorList>
            <person name="Li Y."/>
        </authorList>
    </citation>
    <scope>NUCLEOTIDE SEQUENCE [LARGE SCALE GENOMIC DNA]</scope>
    <source>
        <strain evidence="2 4">P2</strain>
    </source>
</reference>
<sequence>MDYISYQKRLEYLLELIQKNRFLSVEATAKRFDCSTRTVKRMINNLRDQGHDIHYDRQQKKYLVKGDETEK</sequence>
<dbReference type="Proteomes" id="UP000250557">
    <property type="component" value="Chromosome"/>
</dbReference>
<dbReference type="RefSeq" id="WP_112653081.1">
    <property type="nucleotide sequence ID" value="NZ_CP043451.1"/>
</dbReference>
<organism evidence="2 4">
    <name type="scientific">Mucilaginibacter rubeus</name>
    <dbReference type="NCBI Taxonomy" id="2027860"/>
    <lineage>
        <taxon>Bacteria</taxon>
        <taxon>Pseudomonadati</taxon>
        <taxon>Bacteroidota</taxon>
        <taxon>Sphingobacteriia</taxon>
        <taxon>Sphingobacteriales</taxon>
        <taxon>Sphingobacteriaceae</taxon>
        <taxon>Mucilaginibacter</taxon>
    </lineage>
</organism>
<evidence type="ECO:0000313" key="5">
    <source>
        <dbReference type="Proteomes" id="UP000663940"/>
    </source>
</evidence>
<accession>A0AAE6JJV9</accession>
<dbReference type="SUPFAM" id="SSF46785">
    <property type="entry name" value="Winged helix' DNA-binding domain"/>
    <property type="match status" value="1"/>
</dbReference>
<evidence type="ECO:0000313" key="4">
    <source>
        <dbReference type="Proteomes" id="UP000250557"/>
    </source>
</evidence>
<evidence type="ECO:0000313" key="2">
    <source>
        <dbReference type="EMBL" id="QEM07212.1"/>
    </source>
</evidence>
<name>A0AAE6JJV9_9SPHI</name>
<dbReference type="EMBL" id="CP071880">
    <property type="protein sequence ID" value="QTE50236.1"/>
    <property type="molecule type" value="Genomic_DNA"/>
</dbReference>
<proteinExistence type="predicted"/>
<reference evidence="3 5" key="2">
    <citation type="submission" date="2021-03" db="EMBL/GenBank/DDBJ databases">
        <title>Mucilaginibacter strains isolated from gold and copper mining confer multi heavy-metal resistance.</title>
        <authorList>
            <person name="Li Y."/>
        </authorList>
    </citation>
    <scope>NUCLEOTIDE SEQUENCE [LARGE SCALE GENOMIC DNA]</scope>
    <source>
        <strain evidence="3 5">P2-4</strain>
    </source>
</reference>
<evidence type="ECO:0000313" key="3">
    <source>
        <dbReference type="EMBL" id="QTE50236.1"/>
    </source>
</evidence>
<dbReference type="InterPro" id="IPR036388">
    <property type="entry name" value="WH-like_DNA-bd_sf"/>
</dbReference>
<dbReference type="Proteomes" id="UP000663940">
    <property type="component" value="Chromosome"/>
</dbReference>
<dbReference type="Pfam" id="PF08279">
    <property type="entry name" value="HTH_11"/>
    <property type="match status" value="1"/>
</dbReference>
<protein>
    <submittedName>
        <fullName evidence="2">HTH domain-containing protein</fullName>
    </submittedName>
</protein>
<keyword evidence="5" id="KW-1185">Reference proteome</keyword>
<evidence type="ECO:0000259" key="1">
    <source>
        <dbReference type="Pfam" id="PF08279"/>
    </source>
</evidence>
<dbReference type="InterPro" id="IPR036390">
    <property type="entry name" value="WH_DNA-bd_sf"/>
</dbReference>